<evidence type="ECO:0000313" key="1">
    <source>
        <dbReference type="EMBL" id="KAJ1670146.1"/>
    </source>
</evidence>
<keyword evidence="1" id="KW-0456">Lyase</keyword>
<reference evidence="1" key="1">
    <citation type="submission" date="2022-06" db="EMBL/GenBank/DDBJ databases">
        <title>Phylogenomic reconstructions and comparative analyses of Kickxellomycotina fungi.</title>
        <authorList>
            <person name="Reynolds N.K."/>
            <person name="Stajich J.E."/>
            <person name="Barry K."/>
            <person name="Grigoriev I.V."/>
            <person name="Crous P."/>
            <person name="Smith M.E."/>
        </authorList>
    </citation>
    <scope>NUCLEOTIDE SEQUENCE</scope>
    <source>
        <strain evidence="1">RSA 2271</strain>
    </source>
</reference>
<dbReference type="Proteomes" id="UP001145114">
    <property type="component" value="Unassembled WGS sequence"/>
</dbReference>
<dbReference type="EMBL" id="JAMZIH010009435">
    <property type="protein sequence ID" value="KAJ1670146.1"/>
    <property type="molecule type" value="Genomic_DNA"/>
</dbReference>
<keyword evidence="2" id="KW-1185">Reference proteome</keyword>
<comment type="caution">
    <text evidence="1">The sequence shown here is derived from an EMBL/GenBank/DDBJ whole genome shotgun (WGS) entry which is preliminary data.</text>
</comment>
<evidence type="ECO:0000313" key="2">
    <source>
        <dbReference type="Proteomes" id="UP001145114"/>
    </source>
</evidence>
<feature type="non-terminal residue" evidence="1">
    <location>
        <position position="1"/>
    </location>
</feature>
<proteinExistence type="predicted"/>
<name>A0ACC1H6I6_9FUNG</name>
<protein>
    <submittedName>
        <fullName evidence="1">Anthranilate synthase component 1</fullName>
        <ecNumber evidence="1">4.1.3.27</ecNumber>
    </submittedName>
</protein>
<dbReference type="EC" id="4.1.3.27" evidence="1"/>
<sequence length="110" mass="12297">FEIKPSFDEVRSLISETKGNLIPVYKDIPDDFLTPVTAYLKLSKDSTYSFLLESVIGSEVIGRFSFVGVDPYKVIKTGPKEDATGDPLLHLDEELKRFNYISIPNLPISG</sequence>
<accession>A0ACC1H6I6</accession>
<organism evidence="1 2">
    <name type="scientific">Spiromyces aspiralis</name>
    <dbReference type="NCBI Taxonomy" id="68401"/>
    <lineage>
        <taxon>Eukaryota</taxon>
        <taxon>Fungi</taxon>
        <taxon>Fungi incertae sedis</taxon>
        <taxon>Zoopagomycota</taxon>
        <taxon>Kickxellomycotina</taxon>
        <taxon>Kickxellomycetes</taxon>
        <taxon>Kickxellales</taxon>
        <taxon>Kickxellaceae</taxon>
        <taxon>Spiromyces</taxon>
    </lineage>
</organism>
<feature type="non-terminal residue" evidence="1">
    <location>
        <position position="110"/>
    </location>
</feature>
<gene>
    <name evidence="1" type="primary">TRP2_2</name>
    <name evidence="1" type="ORF">EV182_008399</name>
</gene>